<proteinExistence type="predicted"/>
<dbReference type="GO" id="GO:0045814">
    <property type="term" value="P:negative regulation of gene expression, epigenetic"/>
    <property type="evidence" value="ECO:0007669"/>
    <property type="project" value="TreeGrafter"/>
</dbReference>
<dbReference type="InterPro" id="IPR028851">
    <property type="entry name" value="Pphln1"/>
</dbReference>
<dbReference type="PANTHER" id="PTHR15836">
    <property type="entry name" value="PERIPHILIN 1"/>
    <property type="match status" value="1"/>
</dbReference>
<evidence type="ECO:0000256" key="1">
    <source>
        <dbReference type="SAM" id="Coils"/>
    </source>
</evidence>
<dbReference type="Pfam" id="PF25234">
    <property type="entry name" value="Periphilin_C"/>
    <property type="match status" value="1"/>
</dbReference>
<dbReference type="Proteomes" id="UP000887540">
    <property type="component" value="Unplaced"/>
</dbReference>
<feature type="compositionally biased region" description="Polar residues" evidence="2">
    <location>
        <begin position="190"/>
        <end position="206"/>
    </location>
</feature>
<keyword evidence="4" id="KW-1185">Reference proteome</keyword>
<feature type="compositionally biased region" description="Basic residues" evidence="2">
    <location>
        <begin position="129"/>
        <end position="146"/>
    </location>
</feature>
<feature type="compositionally biased region" description="Basic and acidic residues" evidence="2">
    <location>
        <begin position="172"/>
        <end position="183"/>
    </location>
</feature>
<name>A0A914DTB7_9BILA</name>
<evidence type="ECO:0000259" key="3">
    <source>
        <dbReference type="Pfam" id="PF25234"/>
    </source>
</evidence>
<sequence length="406" mass="46431">MQFRFCKTARDCINRYKDAKLFGYEVEVTWFRDIRRYIAYCQKKGIRPRPARANPRYRRGRFSRSRSRSRSKSKSRSRSYSYSDRSVSRSRSRSPPSRSSRKSSASPPPNDNRFSPHSEEESKRSPSPPRRKKPKKDKKKKKRRSPSHSPSNSASDMELSESEAQANGIAAENEKKSSKKESELANNNSMNRISFSIDVDSNNPTVTKVKKGGGWAEQAVNAKSSSESDYKGKFIPVANEVAEQKPIKQENNGGEADHITNKSKKAMSPSLDSDAGSALSNFKKIQKTILQEVRYKPPEVPDSPPTGGTLRLRTIQKKSPETIREEKLARLSKELREKVERKKLQLELAYRQDCETFGFVAQNLIQKDRTIEEKIRLALLESMKEIENGTLKQLDEYIDQLLFVTQ</sequence>
<accession>A0A914DTB7</accession>
<feature type="compositionally biased region" description="Basic and acidic residues" evidence="2">
    <location>
        <begin position="114"/>
        <end position="124"/>
    </location>
</feature>
<dbReference type="PANTHER" id="PTHR15836:SF4">
    <property type="entry name" value="PERIPHILIN-1"/>
    <property type="match status" value="1"/>
</dbReference>
<protein>
    <recommendedName>
        <fullName evidence="3">Periphilin-1 C-terminal domain-containing protein</fullName>
    </recommendedName>
</protein>
<evidence type="ECO:0000313" key="5">
    <source>
        <dbReference type="WBParaSite" id="ACRNAN_scaffold378.g19079.t1"/>
    </source>
</evidence>
<feature type="region of interest" description="Disordered" evidence="2">
    <location>
        <begin position="48"/>
        <end position="214"/>
    </location>
</feature>
<dbReference type="GO" id="GO:0045892">
    <property type="term" value="P:negative regulation of DNA-templated transcription"/>
    <property type="evidence" value="ECO:0007669"/>
    <property type="project" value="InterPro"/>
</dbReference>
<feature type="domain" description="Periphilin-1 C-terminal" evidence="3">
    <location>
        <begin position="332"/>
        <end position="400"/>
    </location>
</feature>
<evidence type="ECO:0000256" key="2">
    <source>
        <dbReference type="SAM" id="MobiDB-lite"/>
    </source>
</evidence>
<feature type="region of interest" description="Disordered" evidence="2">
    <location>
        <begin position="242"/>
        <end position="275"/>
    </location>
</feature>
<feature type="coiled-coil region" evidence="1">
    <location>
        <begin position="325"/>
        <end position="352"/>
    </location>
</feature>
<keyword evidence="1" id="KW-0175">Coiled coil</keyword>
<dbReference type="InterPro" id="IPR057603">
    <property type="entry name" value="Periphilin-1_C"/>
</dbReference>
<evidence type="ECO:0000313" key="4">
    <source>
        <dbReference type="Proteomes" id="UP000887540"/>
    </source>
</evidence>
<feature type="compositionally biased region" description="Basic residues" evidence="2">
    <location>
        <begin position="48"/>
        <end position="77"/>
    </location>
</feature>
<dbReference type="AlphaFoldDB" id="A0A914DTB7"/>
<dbReference type="WBParaSite" id="ACRNAN_scaffold378.g19079.t1">
    <property type="protein sequence ID" value="ACRNAN_scaffold378.g19079.t1"/>
    <property type="gene ID" value="ACRNAN_scaffold378.g19079"/>
</dbReference>
<organism evidence="4 5">
    <name type="scientific">Acrobeloides nanus</name>
    <dbReference type="NCBI Taxonomy" id="290746"/>
    <lineage>
        <taxon>Eukaryota</taxon>
        <taxon>Metazoa</taxon>
        <taxon>Ecdysozoa</taxon>
        <taxon>Nematoda</taxon>
        <taxon>Chromadorea</taxon>
        <taxon>Rhabditida</taxon>
        <taxon>Tylenchina</taxon>
        <taxon>Cephalobomorpha</taxon>
        <taxon>Cephaloboidea</taxon>
        <taxon>Cephalobidae</taxon>
        <taxon>Acrobeloides</taxon>
    </lineage>
</organism>
<reference evidence="5" key="1">
    <citation type="submission" date="2022-11" db="UniProtKB">
        <authorList>
            <consortium name="WormBaseParasite"/>
        </authorList>
    </citation>
    <scope>IDENTIFICATION</scope>
</reference>
<feature type="compositionally biased region" description="Low complexity" evidence="2">
    <location>
        <begin position="93"/>
        <end position="105"/>
    </location>
</feature>
<dbReference type="GO" id="GO:0005654">
    <property type="term" value="C:nucleoplasm"/>
    <property type="evidence" value="ECO:0007669"/>
    <property type="project" value="TreeGrafter"/>
</dbReference>
<dbReference type="GO" id="GO:0097355">
    <property type="term" value="P:protein localization to heterochromatin"/>
    <property type="evidence" value="ECO:0007669"/>
    <property type="project" value="TreeGrafter"/>
</dbReference>